<proteinExistence type="predicted"/>
<evidence type="ECO:0000313" key="4">
    <source>
        <dbReference type="Proteomes" id="UP001139054"/>
    </source>
</evidence>
<evidence type="ECO:0000313" key="1">
    <source>
        <dbReference type="EMBL" id="MCG2632456.1"/>
    </source>
</evidence>
<dbReference type="Proteomes" id="UP001139054">
    <property type="component" value="Unassembled WGS sequence"/>
</dbReference>
<reference evidence="1" key="1">
    <citation type="submission" date="2022-01" db="EMBL/GenBank/DDBJ databases">
        <title>Genome sequnece data of strain Bradyrhizobium sp. nov.</title>
        <authorList>
            <person name="Zhang J."/>
        </authorList>
    </citation>
    <scope>NUCLEOTIDE SEQUENCE</scope>
    <source>
        <strain evidence="2">WYCCWR 12774</strain>
        <strain evidence="1">WYCCWR 13023</strain>
    </source>
</reference>
<comment type="caution">
    <text evidence="1">The sequence shown here is derived from an EMBL/GenBank/DDBJ whole genome shotgun (WGS) entry which is preliminary data.</text>
</comment>
<accession>A0A9X1RI34</accession>
<dbReference type="EMBL" id="JAKLUA010000055">
    <property type="protein sequence ID" value="MCG2673408.1"/>
    <property type="molecule type" value="Genomic_DNA"/>
</dbReference>
<sequence>MRVNKITWDKIGRVTEPGRYRCFFGYLTVTSEDIEVWSRYPDATFTLIAKISTDRSAGEDYRLGAFDIGDPQGRRTT</sequence>
<protein>
    <submittedName>
        <fullName evidence="1">Uncharacterized protein</fullName>
    </submittedName>
</protein>
<evidence type="ECO:0000313" key="2">
    <source>
        <dbReference type="EMBL" id="MCG2673408.1"/>
    </source>
</evidence>
<keyword evidence="3" id="KW-1185">Reference proteome</keyword>
<dbReference type="Proteomes" id="UP001139012">
    <property type="component" value="Unassembled WGS sequence"/>
</dbReference>
<dbReference type="RefSeq" id="WP_237874399.1">
    <property type="nucleotide sequence ID" value="NZ_JAKLTY010000042.1"/>
</dbReference>
<name>A0A9X1RI34_9BRAD</name>
<organism evidence="1 4">
    <name type="scientific">Bradyrhizobium zhengyangense</name>
    <dbReference type="NCBI Taxonomy" id="2911009"/>
    <lineage>
        <taxon>Bacteria</taxon>
        <taxon>Pseudomonadati</taxon>
        <taxon>Pseudomonadota</taxon>
        <taxon>Alphaproteobacteria</taxon>
        <taxon>Hyphomicrobiales</taxon>
        <taxon>Nitrobacteraceae</taxon>
        <taxon>Bradyrhizobium</taxon>
    </lineage>
</organism>
<evidence type="ECO:0000313" key="3">
    <source>
        <dbReference type="Proteomes" id="UP001139012"/>
    </source>
</evidence>
<dbReference type="AlphaFoldDB" id="A0A9X1RI34"/>
<gene>
    <name evidence="2" type="ORF">L6637_41885</name>
    <name evidence="1" type="ORF">L6654_38260</name>
</gene>
<dbReference type="EMBL" id="JAKLTY010000042">
    <property type="protein sequence ID" value="MCG2632456.1"/>
    <property type="molecule type" value="Genomic_DNA"/>
</dbReference>